<evidence type="ECO:0000256" key="6">
    <source>
        <dbReference type="ARBA" id="ARBA00023315"/>
    </source>
</evidence>
<proteinExistence type="predicted"/>
<dbReference type="CDD" id="cd07984">
    <property type="entry name" value="LPLAT_LABLAT-like"/>
    <property type="match status" value="1"/>
</dbReference>
<keyword evidence="2" id="KW-1003">Cell membrane</keyword>
<sequence length="299" mass="33741">MALNKDRIEDAFLRLMIGAVKRVPYRARVRIFGWLTGYVIAPLAGFITKGVKNLQLIFPQMPRAEARALARRVAINFGKTTIENYSKEELSEVLRHCRIDGPGLADFKAALAEGRGVMVVSGHLGNYETLRVAIHNMGYPVAALYRPAKNPYFNAHYKTTMESLTGPGFDQGRRGVMAFVRHVQKGGVAAMLFDVRATRYGDVEFFGHPAPTSPFPAEISLKTGALLLPVFCHRCEDGIHHEVHFETPIAHSTAAEMTREMTRRLEAQVRRFPDQWLWIHDRWGTEKQRAQRAARSKEA</sequence>
<keyword evidence="7" id="KW-1133">Transmembrane helix</keyword>
<evidence type="ECO:0000256" key="2">
    <source>
        <dbReference type="ARBA" id="ARBA00022475"/>
    </source>
</evidence>
<keyword evidence="7" id="KW-0812">Transmembrane</keyword>
<keyword evidence="3" id="KW-0997">Cell inner membrane</keyword>
<dbReference type="PANTHER" id="PTHR30606">
    <property type="entry name" value="LIPID A BIOSYNTHESIS LAUROYL ACYLTRANSFERASE"/>
    <property type="match status" value="1"/>
</dbReference>
<keyword evidence="9" id="KW-1185">Reference proteome</keyword>
<evidence type="ECO:0000256" key="4">
    <source>
        <dbReference type="ARBA" id="ARBA00022679"/>
    </source>
</evidence>
<dbReference type="Proteomes" id="UP001597413">
    <property type="component" value="Unassembled WGS sequence"/>
</dbReference>
<evidence type="ECO:0000256" key="1">
    <source>
        <dbReference type="ARBA" id="ARBA00004533"/>
    </source>
</evidence>
<accession>A0ABW5AAK3</accession>
<keyword evidence="4" id="KW-0808">Transferase</keyword>
<evidence type="ECO:0000256" key="7">
    <source>
        <dbReference type="SAM" id="Phobius"/>
    </source>
</evidence>
<gene>
    <name evidence="8" type="ORF">ACFSM0_10635</name>
</gene>
<reference evidence="9" key="1">
    <citation type="journal article" date="2019" name="Int. J. Syst. Evol. Microbiol.">
        <title>The Global Catalogue of Microorganisms (GCM) 10K type strain sequencing project: providing services to taxonomists for standard genome sequencing and annotation.</title>
        <authorList>
            <consortium name="The Broad Institute Genomics Platform"/>
            <consortium name="The Broad Institute Genome Sequencing Center for Infectious Disease"/>
            <person name="Wu L."/>
            <person name="Ma J."/>
        </authorList>
    </citation>
    <scope>NUCLEOTIDE SEQUENCE [LARGE SCALE GENOMIC DNA]</scope>
    <source>
        <strain evidence="9">CCUG 55131</strain>
    </source>
</reference>
<comment type="caution">
    <text evidence="8">The sequence shown here is derived from an EMBL/GenBank/DDBJ whole genome shotgun (WGS) entry which is preliminary data.</text>
</comment>
<evidence type="ECO:0000313" key="9">
    <source>
        <dbReference type="Proteomes" id="UP001597413"/>
    </source>
</evidence>
<protein>
    <submittedName>
        <fullName evidence="8">Lysophospholipid acyltransferase family protein</fullName>
    </submittedName>
</protein>
<dbReference type="EMBL" id="JBHUIX010000011">
    <property type="protein sequence ID" value="MFD2174549.1"/>
    <property type="molecule type" value="Genomic_DNA"/>
</dbReference>
<evidence type="ECO:0000313" key="8">
    <source>
        <dbReference type="EMBL" id="MFD2174549.1"/>
    </source>
</evidence>
<dbReference type="Pfam" id="PF03279">
    <property type="entry name" value="Lip_A_acyltrans"/>
    <property type="match status" value="1"/>
</dbReference>
<comment type="subcellular location">
    <subcellularLocation>
        <location evidence="1">Cell inner membrane</location>
    </subcellularLocation>
</comment>
<dbReference type="InterPro" id="IPR004960">
    <property type="entry name" value="LipA_acyltrans"/>
</dbReference>
<organism evidence="8 9">
    <name type="scientific">Rhodobacter lacus</name>
    <dbReference type="NCBI Taxonomy" id="1641972"/>
    <lineage>
        <taxon>Bacteria</taxon>
        <taxon>Pseudomonadati</taxon>
        <taxon>Pseudomonadota</taxon>
        <taxon>Alphaproteobacteria</taxon>
        <taxon>Rhodobacterales</taxon>
        <taxon>Rhodobacter group</taxon>
        <taxon>Rhodobacter</taxon>
    </lineage>
</organism>
<feature type="transmembrane region" description="Helical" evidence="7">
    <location>
        <begin position="31"/>
        <end position="51"/>
    </location>
</feature>
<dbReference type="GO" id="GO:0016746">
    <property type="term" value="F:acyltransferase activity"/>
    <property type="evidence" value="ECO:0007669"/>
    <property type="project" value="UniProtKB-KW"/>
</dbReference>
<dbReference type="RefSeq" id="WP_377390130.1">
    <property type="nucleotide sequence ID" value="NZ_JBHUIX010000011.1"/>
</dbReference>
<name>A0ABW5AAK3_9RHOB</name>
<evidence type="ECO:0000256" key="5">
    <source>
        <dbReference type="ARBA" id="ARBA00023136"/>
    </source>
</evidence>
<keyword evidence="5 7" id="KW-0472">Membrane</keyword>
<evidence type="ECO:0000256" key="3">
    <source>
        <dbReference type="ARBA" id="ARBA00022519"/>
    </source>
</evidence>
<dbReference type="PANTHER" id="PTHR30606:SF10">
    <property type="entry name" value="PHOSPHATIDYLINOSITOL MANNOSIDE ACYLTRANSFERASE"/>
    <property type="match status" value="1"/>
</dbReference>
<keyword evidence="6 8" id="KW-0012">Acyltransferase</keyword>